<accession>A0A4S4C2L9</accession>
<gene>
    <name evidence="1" type="primary">fxsA</name>
    <name evidence="1" type="ORF">E6W99_04610</name>
</gene>
<proteinExistence type="predicted"/>
<dbReference type="PANTHER" id="PTHR35335:SF1">
    <property type="entry name" value="UPF0716 PROTEIN FXSA"/>
    <property type="match status" value="1"/>
</dbReference>
<dbReference type="NCBIfam" id="NF008528">
    <property type="entry name" value="PRK11463.1-2"/>
    <property type="match status" value="1"/>
</dbReference>
<sequence>MRLLLFLIIVIPSLEIGVLLLSGRTIGVIPTVLLIIFTGVIGAWLAKKQGIQTIKNAQYQMQNGTIPGEAIVDGLCILIGGIFLLSPGFITDLAGILLLIPVSRNFIKPLFLKIIRKMIDKNQFTIIR</sequence>
<organism evidence="1 2">
    <name type="scientific">Metabacillus sediminilitoris</name>
    <dbReference type="NCBI Taxonomy" id="2567941"/>
    <lineage>
        <taxon>Bacteria</taxon>
        <taxon>Bacillati</taxon>
        <taxon>Bacillota</taxon>
        <taxon>Bacilli</taxon>
        <taxon>Bacillales</taxon>
        <taxon>Bacillaceae</taxon>
        <taxon>Metabacillus</taxon>
    </lineage>
</organism>
<dbReference type="Proteomes" id="UP000310334">
    <property type="component" value="Unassembled WGS sequence"/>
</dbReference>
<evidence type="ECO:0000313" key="2">
    <source>
        <dbReference type="Proteomes" id="UP000310334"/>
    </source>
</evidence>
<dbReference type="AlphaFoldDB" id="A0A4S4C2L9"/>
<dbReference type="EMBL" id="SSNT01000003">
    <property type="protein sequence ID" value="THF81933.1"/>
    <property type="molecule type" value="Genomic_DNA"/>
</dbReference>
<reference evidence="1 2" key="1">
    <citation type="submission" date="2019-04" db="EMBL/GenBank/DDBJ databases">
        <title>Bacillus sediminilitoris sp. nov., isolated from a tidal flat sediment on the East China Sea.</title>
        <authorList>
            <person name="Wei Y."/>
            <person name="Mao H."/>
            <person name="Fang J."/>
        </authorList>
    </citation>
    <scope>NUCLEOTIDE SEQUENCE [LARGE SCALE GENOMIC DNA]</scope>
    <source>
        <strain evidence="1 2">DSL-17</strain>
    </source>
</reference>
<dbReference type="InterPro" id="IPR007313">
    <property type="entry name" value="FxsA"/>
</dbReference>
<dbReference type="RefSeq" id="WP_136352017.1">
    <property type="nucleotide sequence ID" value="NZ_CP046266.1"/>
</dbReference>
<name>A0A4S4C2L9_9BACI</name>
<keyword evidence="2" id="KW-1185">Reference proteome</keyword>
<evidence type="ECO:0000313" key="1">
    <source>
        <dbReference type="EMBL" id="THF81933.1"/>
    </source>
</evidence>
<protein>
    <submittedName>
        <fullName evidence="1">Membrane protein FxsA</fullName>
    </submittedName>
</protein>
<dbReference type="OrthoDB" id="9792788at2"/>
<dbReference type="Pfam" id="PF04186">
    <property type="entry name" value="FxsA"/>
    <property type="match status" value="1"/>
</dbReference>
<comment type="caution">
    <text evidence="1">The sequence shown here is derived from an EMBL/GenBank/DDBJ whole genome shotgun (WGS) entry which is preliminary data.</text>
</comment>
<dbReference type="GO" id="GO:0016020">
    <property type="term" value="C:membrane"/>
    <property type="evidence" value="ECO:0007669"/>
    <property type="project" value="InterPro"/>
</dbReference>
<dbReference type="PANTHER" id="PTHR35335">
    <property type="entry name" value="UPF0716 PROTEIN FXSA"/>
    <property type="match status" value="1"/>
</dbReference>